<dbReference type="EC" id="1.1.-.-" evidence="6"/>
<dbReference type="Gene3D" id="1.10.1040.10">
    <property type="entry name" value="N-(1-d-carboxylethyl)-l-norvaline Dehydrogenase, domain 2"/>
    <property type="match status" value="1"/>
</dbReference>
<feature type="domain" description="6-phosphogluconate dehydrogenase NADP-binding" evidence="4">
    <location>
        <begin position="23"/>
        <end position="176"/>
    </location>
</feature>
<dbReference type="PIRSF" id="PIRSF000103">
    <property type="entry name" value="HIBADH"/>
    <property type="match status" value="1"/>
</dbReference>
<evidence type="ECO:0000256" key="3">
    <source>
        <dbReference type="ARBA" id="ARBA00023027"/>
    </source>
</evidence>
<proteinExistence type="inferred from homology"/>
<dbReference type="InterPro" id="IPR002204">
    <property type="entry name" value="3-OH-isobutyrate_DH-rel_CS"/>
</dbReference>
<organism evidence="6 7">
    <name type="scientific">Saccharothrix xinjiangensis</name>
    <dbReference type="NCBI Taxonomy" id="204798"/>
    <lineage>
        <taxon>Bacteria</taxon>
        <taxon>Bacillati</taxon>
        <taxon>Actinomycetota</taxon>
        <taxon>Actinomycetes</taxon>
        <taxon>Pseudonocardiales</taxon>
        <taxon>Pseudonocardiaceae</taxon>
        <taxon>Saccharothrix</taxon>
    </lineage>
</organism>
<evidence type="ECO:0000259" key="5">
    <source>
        <dbReference type="Pfam" id="PF14833"/>
    </source>
</evidence>
<dbReference type="SUPFAM" id="SSF51735">
    <property type="entry name" value="NAD(P)-binding Rossmann-fold domains"/>
    <property type="match status" value="1"/>
</dbReference>
<keyword evidence="3" id="KW-0520">NAD</keyword>
<name>A0ABV9Y3D3_9PSEU</name>
<dbReference type="InterPro" id="IPR008927">
    <property type="entry name" value="6-PGluconate_DH-like_C_sf"/>
</dbReference>
<dbReference type="GO" id="GO:0016491">
    <property type="term" value="F:oxidoreductase activity"/>
    <property type="evidence" value="ECO:0007669"/>
    <property type="project" value="UniProtKB-KW"/>
</dbReference>
<dbReference type="PROSITE" id="PS00895">
    <property type="entry name" value="3_HYDROXYISOBUT_DH"/>
    <property type="match status" value="1"/>
</dbReference>
<dbReference type="InterPro" id="IPR029154">
    <property type="entry name" value="HIBADH-like_NADP-bd"/>
</dbReference>
<dbReference type="PANTHER" id="PTHR43580">
    <property type="entry name" value="OXIDOREDUCTASE GLYR1-RELATED"/>
    <property type="match status" value="1"/>
</dbReference>
<feature type="domain" description="3-hydroxyisobutyrate dehydrogenase-like NAD-binding" evidence="5">
    <location>
        <begin position="182"/>
        <end position="295"/>
    </location>
</feature>
<evidence type="ECO:0000256" key="2">
    <source>
        <dbReference type="ARBA" id="ARBA00023002"/>
    </source>
</evidence>
<comment type="caution">
    <text evidence="6">The sequence shown here is derived from an EMBL/GenBank/DDBJ whole genome shotgun (WGS) entry which is preliminary data.</text>
</comment>
<dbReference type="Pfam" id="PF03446">
    <property type="entry name" value="NAD_binding_2"/>
    <property type="match status" value="1"/>
</dbReference>
<dbReference type="RefSeq" id="WP_344043412.1">
    <property type="nucleotide sequence ID" value="NZ_BAAAKE010000045.1"/>
</dbReference>
<keyword evidence="7" id="KW-1185">Reference proteome</keyword>
<sequence>MNRTERPLRKRGPPVRSSPVTRLAFLGLGRMGSLMAGRLVAAGHELTVWNRTAEHTKPLVEAGAEAAATPAAAVAGADLVITMLTGPEAVDAVFSGPDGAAAGLADGALVVEMSTIGPRAVVALRELLPDGVRLVDAPVKGSLPAAASGELGIYAGGSDEDVAAASDVLAVLGKVKHVGPLGAGASVKLLVNIVLGASFVMVGEALALADELGLDTELALTALEGTVVSPLVPRVRKKLDDPGATQFALGLAEKDLRLVLEAGGVADGVVAGARARLAAAVRDGLDDHDISAVLGHLRGK</sequence>
<dbReference type="InterPro" id="IPR006115">
    <property type="entry name" value="6PGDH_NADP-bd"/>
</dbReference>
<dbReference type="Proteomes" id="UP001595833">
    <property type="component" value="Unassembled WGS sequence"/>
</dbReference>
<keyword evidence="2 6" id="KW-0560">Oxidoreductase</keyword>
<evidence type="ECO:0000259" key="4">
    <source>
        <dbReference type="Pfam" id="PF03446"/>
    </source>
</evidence>
<evidence type="ECO:0000256" key="1">
    <source>
        <dbReference type="ARBA" id="ARBA00009080"/>
    </source>
</evidence>
<evidence type="ECO:0000313" key="6">
    <source>
        <dbReference type="EMBL" id="MFC5057150.1"/>
    </source>
</evidence>
<reference evidence="7" key="1">
    <citation type="journal article" date="2019" name="Int. J. Syst. Evol. Microbiol.">
        <title>The Global Catalogue of Microorganisms (GCM) 10K type strain sequencing project: providing services to taxonomists for standard genome sequencing and annotation.</title>
        <authorList>
            <consortium name="The Broad Institute Genomics Platform"/>
            <consortium name="The Broad Institute Genome Sequencing Center for Infectious Disease"/>
            <person name="Wu L."/>
            <person name="Ma J."/>
        </authorList>
    </citation>
    <scope>NUCLEOTIDE SEQUENCE [LARGE SCALE GENOMIC DNA]</scope>
    <source>
        <strain evidence="7">KCTC 12848</strain>
    </source>
</reference>
<dbReference type="SUPFAM" id="SSF48179">
    <property type="entry name" value="6-phosphogluconate dehydrogenase C-terminal domain-like"/>
    <property type="match status" value="1"/>
</dbReference>
<dbReference type="Pfam" id="PF14833">
    <property type="entry name" value="NAD_binding_11"/>
    <property type="match status" value="1"/>
</dbReference>
<dbReference type="InterPro" id="IPR013328">
    <property type="entry name" value="6PGD_dom2"/>
</dbReference>
<dbReference type="PANTHER" id="PTHR43580:SF2">
    <property type="entry name" value="CYTOKINE-LIKE NUCLEAR FACTOR N-PAC"/>
    <property type="match status" value="1"/>
</dbReference>
<dbReference type="InterPro" id="IPR015815">
    <property type="entry name" value="HIBADH-related"/>
</dbReference>
<dbReference type="InterPro" id="IPR036291">
    <property type="entry name" value="NAD(P)-bd_dom_sf"/>
</dbReference>
<evidence type="ECO:0000313" key="7">
    <source>
        <dbReference type="Proteomes" id="UP001595833"/>
    </source>
</evidence>
<accession>A0ABV9Y3D3</accession>
<gene>
    <name evidence="6" type="ORF">ACFPFM_25810</name>
</gene>
<protein>
    <submittedName>
        <fullName evidence="6">NAD(P)-dependent oxidoreductase</fullName>
        <ecNumber evidence="6">1.1.-.-</ecNumber>
    </submittedName>
</protein>
<dbReference type="InterPro" id="IPR051265">
    <property type="entry name" value="HIBADH-related_NP60_sf"/>
</dbReference>
<dbReference type="EMBL" id="JBHSJB010000027">
    <property type="protein sequence ID" value="MFC5057150.1"/>
    <property type="molecule type" value="Genomic_DNA"/>
</dbReference>
<comment type="similarity">
    <text evidence="1">Belongs to the HIBADH-related family.</text>
</comment>
<dbReference type="Gene3D" id="3.40.50.720">
    <property type="entry name" value="NAD(P)-binding Rossmann-like Domain"/>
    <property type="match status" value="1"/>
</dbReference>